<gene>
    <name evidence="9 11" type="primary">ruvB</name>
    <name evidence="11" type="ORF">SGLAD_v1c04810</name>
</gene>
<dbReference type="Gene3D" id="1.10.10.10">
    <property type="entry name" value="Winged helix-like DNA-binding domain superfamily/Winged helix DNA-binding domain"/>
    <property type="match status" value="1"/>
</dbReference>
<feature type="binding site" evidence="9">
    <location>
        <position position="295"/>
    </location>
    <ligand>
        <name>DNA</name>
        <dbReference type="ChEBI" id="CHEBI:16991"/>
    </ligand>
</feature>
<dbReference type="EC" id="3.6.4.-" evidence="9"/>
<dbReference type="PANTHER" id="PTHR42848">
    <property type="match status" value="1"/>
</dbReference>
<dbReference type="InterPro" id="IPR008824">
    <property type="entry name" value="RuvB-like_N"/>
</dbReference>
<keyword evidence="4 9" id="KW-0378">Hydrolase</keyword>
<evidence type="ECO:0000313" key="11">
    <source>
        <dbReference type="EMBL" id="QBQ07680.1"/>
    </source>
</evidence>
<feature type="region of interest" description="Small ATPAse domain (RuvB-S)" evidence="9">
    <location>
        <begin position="170"/>
        <end position="240"/>
    </location>
</feature>
<keyword evidence="7 9" id="KW-0233">DNA recombination</keyword>
<evidence type="ECO:0000256" key="6">
    <source>
        <dbReference type="ARBA" id="ARBA00023125"/>
    </source>
</evidence>
<feature type="binding site" evidence="9">
    <location>
        <position position="9"/>
    </location>
    <ligand>
        <name>ATP</name>
        <dbReference type="ChEBI" id="CHEBI:30616"/>
    </ligand>
</feature>
<feature type="binding site" evidence="9">
    <location>
        <position position="159"/>
    </location>
    <ligand>
        <name>ATP</name>
        <dbReference type="ChEBI" id="CHEBI:30616"/>
    </ligand>
</feature>
<evidence type="ECO:0000256" key="5">
    <source>
        <dbReference type="ARBA" id="ARBA00022840"/>
    </source>
</evidence>
<dbReference type="GO" id="GO:0000400">
    <property type="term" value="F:four-way junction DNA binding"/>
    <property type="evidence" value="ECO:0007669"/>
    <property type="project" value="UniProtKB-UniRule"/>
</dbReference>
<keyword evidence="2 9" id="KW-0547">Nucleotide-binding</keyword>
<dbReference type="GO" id="GO:0006281">
    <property type="term" value="P:DNA repair"/>
    <property type="evidence" value="ECO:0007669"/>
    <property type="project" value="UniProtKB-UniRule"/>
</dbReference>
<evidence type="ECO:0000256" key="4">
    <source>
        <dbReference type="ARBA" id="ARBA00022801"/>
    </source>
</evidence>
<organism evidence="11 12">
    <name type="scientific">Spiroplasma gladiatoris</name>
    <dbReference type="NCBI Taxonomy" id="2143"/>
    <lineage>
        <taxon>Bacteria</taxon>
        <taxon>Bacillati</taxon>
        <taxon>Mycoplasmatota</taxon>
        <taxon>Mollicutes</taxon>
        <taxon>Entomoplasmatales</taxon>
        <taxon>Spiroplasmataceae</taxon>
        <taxon>Spiroplasma</taxon>
    </lineage>
</organism>
<evidence type="ECO:0000256" key="1">
    <source>
        <dbReference type="ARBA" id="ARBA00022490"/>
    </source>
</evidence>
<comment type="similarity">
    <text evidence="9">Belongs to the RuvB family.</text>
</comment>
<keyword evidence="1 9" id="KW-0963">Cytoplasm</keyword>
<dbReference type="GO" id="GO:0048476">
    <property type="term" value="C:Holliday junction resolvase complex"/>
    <property type="evidence" value="ECO:0007669"/>
    <property type="project" value="UniProtKB-UniRule"/>
</dbReference>
<accession>A0A4P7AJH0</accession>
<evidence type="ECO:0000259" key="10">
    <source>
        <dbReference type="SMART" id="SM00382"/>
    </source>
</evidence>
<comment type="function">
    <text evidence="9">The RuvA-RuvB-RuvC complex processes Holliday junction (HJ) DNA during genetic recombination and DNA repair, while the RuvA-RuvB complex plays an important role in the rescue of blocked DNA replication forks via replication fork reversal (RFR). RuvA specifically binds to HJ cruciform DNA, conferring on it an open structure. The RuvB hexamer acts as an ATP-dependent pump, pulling dsDNA into and through the RuvAB complex. RuvB forms 2 homohexamers on either side of HJ DNA bound by 1 or 2 RuvA tetramers; 4 subunits per hexamer contact DNA at a time. Coordinated motions by a converter formed by DNA-disengaged RuvB subunits stimulates ATP hydrolysis and nucleotide exchange. Immobilization of the converter enables RuvB to convert the ATP-contained energy into a lever motion, pulling 2 nucleotides of DNA out of the RuvA tetramer per ATP hydrolyzed, thus driving DNA branch migration. The RuvB motors rotate together with the DNA substrate, which together with the progressing nucleotide cycle form the mechanistic basis for DNA recombination by continuous HJ branch migration. Branch migration allows RuvC to scan DNA until it finds its consensus sequence, where it cleaves and resolves cruciform DNA.</text>
</comment>
<evidence type="ECO:0000256" key="3">
    <source>
        <dbReference type="ARBA" id="ARBA00022763"/>
    </source>
</evidence>
<dbReference type="GO" id="GO:0005737">
    <property type="term" value="C:cytoplasm"/>
    <property type="evidence" value="ECO:0007669"/>
    <property type="project" value="UniProtKB-SubCell"/>
</dbReference>
<feature type="binding site" evidence="9">
    <location>
        <position position="300"/>
    </location>
    <ligand>
        <name>DNA</name>
        <dbReference type="ChEBI" id="CHEBI:16991"/>
    </ligand>
</feature>
<comment type="subunit">
    <text evidence="9">Homohexamer. Forms an RuvA(8)-RuvB(12)-Holliday junction (HJ) complex. HJ DNA is sandwiched between 2 RuvA tetramers; dsDNA enters through RuvA and exits via RuvB. An RuvB hexamer assembles on each DNA strand where it exits the tetramer. Each RuvB hexamer is contacted by two RuvA subunits (via domain III) on 2 adjacent RuvB subunits; this complex drives branch migration. In the full resolvosome a probable DNA-RuvA(4)-RuvB(12)-RuvC(2) complex forms which resolves the HJ.</text>
</comment>
<dbReference type="NCBIfam" id="NF000868">
    <property type="entry name" value="PRK00080.1"/>
    <property type="match status" value="1"/>
</dbReference>
<dbReference type="SUPFAM" id="SSF52540">
    <property type="entry name" value="P-loop containing nucleoside triphosphate hydrolases"/>
    <property type="match status" value="1"/>
</dbReference>
<evidence type="ECO:0000256" key="2">
    <source>
        <dbReference type="ARBA" id="ARBA00022741"/>
    </source>
</evidence>
<dbReference type="Pfam" id="PF05496">
    <property type="entry name" value="RuvB_N"/>
    <property type="match status" value="1"/>
</dbReference>
<evidence type="ECO:0000256" key="8">
    <source>
        <dbReference type="ARBA" id="ARBA00023204"/>
    </source>
</evidence>
<dbReference type="GO" id="GO:0016887">
    <property type="term" value="F:ATP hydrolysis activity"/>
    <property type="evidence" value="ECO:0007669"/>
    <property type="project" value="RHEA"/>
</dbReference>
<dbReference type="HAMAP" id="MF_00016">
    <property type="entry name" value="DNA_HJ_migration_RuvB"/>
    <property type="match status" value="1"/>
</dbReference>
<dbReference type="PANTHER" id="PTHR42848:SF1">
    <property type="entry name" value="HOLLIDAY JUNCTION BRANCH MIGRATION COMPLEX SUBUNIT RUVB"/>
    <property type="match status" value="1"/>
</dbReference>
<evidence type="ECO:0000256" key="7">
    <source>
        <dbReference type="ARBA" id="ARBA00023172"/>
    </source>
</evidence>
<dbReference type="RefSeq" id="WP_208338089.1">
    <property type="nucleotide sequence ID" value="NZ_CP038013.1"/>
</dbReference>
<name>A0A4P7AJH0_9MOLU</name>
<dbReference type="Pfam" id="PF05491">
    <property type="entry name" value="WHD_RuvB"/>
    <property type="match status" value="1"/>
</dbReference>
<dbReference type="Gene3D" id="1.10.8.60">
    <property type="match status" value="1"/>
</dbReference>
<dbReference type="SMART" id="SM00382">
    <property type="entry name" value="AAA"/>
    <property type="match status" value="1"/>
</dbReference>
<feature type="binding site" evidence="9">
    <location>
        <position position="54"/>
    </location>
    <ligand>
        <name>ATP</name>
        <dbReference type="ChEBI" id="CHEBI:30616"/>
    </ligand>
</feature>
<feature type="region of interest" description="Head domain (RuvB-H)" evidence="9">
    <location>
        <begin position="243"/>
        <end position="316"/>
    </location>
</feature>
<dbReference type="Gene3D" id="3.40.50.300">
    <property type="entry name" value="P-loop containing nucleotide triphosphate hydrolases"/>
    <property type="match status" value="1"/>
</dbReference>
<dbReference type="CDD" id="cd00009">
    <property type="entry name" value="AAA"/>
    <property type="match status" value="1"/>
</dbReference>
<evidence type="ECO:0000313" key="12">
    <source>
        <dbReference type="Proteomes" id="UP000294309"/>
    </source>
</evidence>
<dbReference type="GO" id="GO:0006310">
    <property type="term" value="P:DNA recombination"/>
    <property type="evidence" value="ECO:0007669"/>
    <property type="project" value="UniProtKB-UniRule"/>
</dbReference>
<keyword evidence="3 9" id="KW-0227">DNA damage</keyword>
<keyword evidence="6 9" id="KW-0238">DNA-binding</keyword>
<keyword evidence="12" id="KW-1185">Reference proteome</keyword>
<keyword evidence="5 9" id="KW-0067">ATP-binding</keyword>
<dbReference type="EMBL" id="CP038013">
    <property type="protein sequence ID" value="QBQ07680.1"/>
    <property type="molecule type" value="Genomic_DNA"/>
</dbReference>
<dbReference type="SUPFAM" id="SSF46785">
    <property type="entry name" value="Winged helix' DNA-binding domain"/>
    <property type="match status" value="1"/>
</dbReference>
<feature type="binding site" evidence="9">
    <location>
        <position position="169"/>
    </location>
    <ligand>
        <name>ATP</name>
        <dbReference type="ChEBI" id="CHEBI:30616"/>
    </ligand>
</feature>
<comment type="domain">
    <text evidence="9">Has 3 domains, the large (RuvB-L) and small ATPase (RuvB-S) domains and the C-terminal head (RuvB-H) domain. The head domain binds DNA, while the ATPase domains jointly bind ATP, ADP or are empty depending on the state of the subunit in the translocation cycle. During a single DNA translocation step the structure of each domain remains the same, but their relative positions change.</text>
</comment>
<protein>
    <recommendedName>
        <fullName evidence="9">Holliday junction branch migration complex subunit RuvB</fullName>
        <ecNumber evidence="9">3.6.4.-</ecNumber>
    </recommendedName>
</protein>
<feature type="binding site" evidence="9">
    <location>
        <position position="53"/>
    </location>
    <ligand>
        <name>ATP</name>
        <dbReference type="ChEBI" id="CHEBI:30616"/>
    </ligand>
</feature>
<dbReference type="Pfam" id="PF17864">
    <property type="entry name" value="AAA_lid_4"/>
    <property type="match status" value="1"/>
</dbReference>
<dbReference type="KEGG" id="sgq:SGLAD_v1c04810"/>
<dbReference type="InterPro" id="IPR036388">
    <property type="entry name" value="WH-like_DNA-bd_sf"/>
</dbReference>
<feature type="binding site" evidence="9">
    <location>
        <position position="54"/>
    </location>
    <ligand>
        <name>Mg(2+)</name>
        <dbReference type="ChEBI" id="CHEBI:18420"/>
    </ligand>
</feature>
<sequence length="316" mass="36361">MKLNVNLNRPSNFDSYIGQENIIRNLKVYINSSLQRKCSLDHMLFYGCSGLGKTSLAYLISYELNKKIYVLNGTALQKPSDIISPLTSLKEGEILFIDEIHAISKEVFEVLYPVLEDNSLSVIIGKDYNSKIVNINLPNFTLICATTELNKLSDPFVNRFPISFYFEGYKVHEIAKILEINSKKYNLNINYEILEFIANFCKNNPRIAINILKRINDYIVIEKPTKITKEYITSILNTLNIYKYGLNNQDLFYLKILKENKVIGIESIKQIMNTQISIITNNIEPNLLLHGIIRKTSKGRVLTDKGFDFLNELIKI</sequence>
<feature type="binding site" evidence="9">
    <location>
        <position position="7"/>
    </location>
    <ligand>
        <name>ATP</name>
        <dbReference type="ChEBI" id="CHEBI:30616"/>
    </ligand>
</feature>
<dbReference type="AlphaFoldDB" id="A0A4P7AJH0"/>
<proteinExistence type="inferred from homology"/>
<keyword evidence="8 9" id="KW-0234">DNA repair</keyword>
<comment type="subcellular location">
    <subcellularLocation>
        <location evidence="9">Cytoplasm</location>
    </subcellularLocation>
</comment>
<feature type="binding site" evidence="9">
    <location>
        <position position="206"/>
    </location>
    <ligand>
        <name>ATP</name>
        <dbReference type="ChEBI" id="CHEBI:30616"/>
    </ligand>
</feature>
<dbReference type="InterPro" id="IPR003593">
    <property type="entry name" value="AAA+_ATPase"/>
</dbReference>
<dbReference type="Proteomes" id="UP000294309">
    <property type="component" value="Chromosome"/>
</dbReference>
<reference evidence="11 12" key="1">
    <citation type="submission" date="2019-03" db="EMBL/GenBank/DDBJ databases">
        <title>Complete genome sequence of Spiroplasma gladiatoris TG-1 (DSM 22552).</title>
        <authorList>
            <person name="Lin Y.-C."/>
            <person name="Chou L."/>
            <person name="Kuo C.-H."/>
        </authorList>
    </citation>
    <scope>NUCLEOTIDE SEQUENCE [LARGE SCALE GENOMIC DNA]</scope>
    <source>
        <strain evidence="11 12">TG-1</strain>
    </source>
</reference>
<feature type="binding site" evidence="9">
    <location>
        <position position="55"/>
    </location>
    <ligand>
        <name>ATP</name>
        <dbReference type="ChEBI" id="CHEBI:30616"/>
    </ligand>
</feature>
<keyword evidence="11" id="KW-0347">Helicase</keyword>
<dbReference type="GO" id="GO:0009378">
    <property type="term" value="F:four-way junction helicase activity"/>
    <property type="evidence" value="ECO:0007669"/>
    <property type="project" value="InterPro"/>
</dbReference>
<dbReference type="InterPro" id="IPR027417">
    <property type="entry name" value="P-loop_NTPase"/>
</dbReference>
<comment type="catalytic activity">
    <reaction evidence="9">
        <text>ATP + H2O = ADP + phosphate + H(+)</text>
        <dbReference type="Rhea" id="RHEA:13065"/>
        <dbReference type="ChEBI" id="CHEBI:15377"/>
        <dbReference type="ChEBI" id="CHEBI:15378"/>
        <dbReference type="ChEBI" id="CHEBI:30616"/>
        <dbReference type="ChEBI" id="CHEBI:43474"/>
        <dbReference type="ChEBI" id="CHEBI:456216"/>
    </reaction>
</comment>
<dbReference type="InterPro" id="IPR004605">
    <property type="entry name" value="DNA_helicase_Holl-junc_RuvB"/>
</dbReference>
<dbReference type="GO" id="GO:0005524">
    <property type="term" value="F:ATP binding"/>
    <property type="evidence" value="ECO:0007669"/>
    <property type="project" value="UniProtKB-UniRule"/>
</dbReference>
<dbReference type="InterPro" id="IPR008823">
    <property type="entry name" value="RuvB_wg_C"/>
</dbReference>
<feature type="domain" description="AAA+ ATPase" evidence="10">
    <location>
        <begin position="39"/>
        <end position="170"/>
    </location>
</feature>
<feature type="binding site" evidence="9">
    <location>
        <position position="50"/>
    </location>
    <ligand>
        <name>ATP</name>
        <dbReference type="ChEBI" id="CHEBI:30616"/>
    </ligand>
</feature>
<comment type="caution">
    <text evidence="9">Lacks conserved residue(s) required for the propagation of feature annotation.</text>
</comment>
<evidence type="ECO:0000256" key="9">
    <source>
        <dbReference type="HAMAP-Rule" id="MF_00016"/>
    </source>
</evidence>
<dbReference type="InterPro" id="IPR036390">
    <property type="entry name" value="WH_DNA-bd_sf"/>
</dbReference>
<dbReference type="InterPro" id="IPR041445">
    <property type="entry name" value="AAA_lid_4"/>
</dbReference>